<evidence type="ECO:0000256" key="1">
    <source>
        <dbReference type="ARBA" id="ARBA00022527"/>
    </source>
</evidence>
<keyword evidence="6" id="KW-0472">Membrane</keyword>
<organism evidence="8 9">
    <name type="scientific">Ficus carica</name>
    <name type="common">Common fig</name>
    <dbReference type="NCBI Taxonomy" id="3494"/>
    <lineage>
        <taxon>Eukaryota</taxon>
        <taxon>Viridiplantae</taxon>
        <taxon>Streptophyta</taxon>
        <taxon>Embryophyta</taxon>
        <taxon>Tracheophyta</taxon>
        <taxon>Spermatophyta</taxon>
        <taxon>Magnoliopsida</taxon>
        <taxon>eudicotyledons</taxon>
        <taxon>Gunneridae</taxon>
        <taxon>Pentapetalae</taxon>
        <taxon>rosids</taxon>
        <taxon>fabids</taxon>
        <taxon>Rosales</taxon>
        <taxon>Moraceae</taxon>
        <taxon>Ficeae</taxon>
        <taxon>Ficus</taxon>
    </lineage>
</organism>
<evidence type="ECO:0000313" key="8">
    <source>
        <dbReference type="EMBL" id="GMN20816.1"/>
    </source>
</evidence>
<dbReference type="Gene3D" id="1.10.510.10">
    <property type="entry name" value="Transferase(Phosphotransferase) domain 1"/>
    <property type="match status" value="1"/>
</dbReference>
<dbReference type="Gene3D" id="3.30.200.20">
    <property type="entry name" value="Phosphorylase Kinase, domain 1"/>
    <property type="match status" value="1"/>
</dbReference>
<keyword evidence="6" id="KW-0812">Transmembrane</keyword>
<keyword evidence="9" id="KW-1185">Reference proteome</keyword>
<dbReference type="Pfam" id="PF08276">
    <property type="entry name" value="PAN_2"/>
    <property type="match status" value="1"/>
</dbReference>
<protein>
    <recommendedName>
        <fullName evidence="7">Apple domain-containing protein</fullName>
    </recommendedName>
</protein>
<dbReference type="SUPFAM" id="SSF56112">
    <property type="entry name" value="Protein kinase-like (PK-like)"/>
    <property type="match status" value="1"/>
</dbReference>
<dbReference type="GO" id="GO:0005524">
    <property type="term" value="F:ATP binding"/>
    <property type="evidence" value="ECO:0007669"/>
    <property type="project" value="UniProtKB-KW"/>
</dbReference>
<evidence type="ECO:0000256" key="3">
    <source>
        <dbReference type="ARBA" id="ARBA00022741"/>
    </source>
</evidence>
<dbReference type="EMBL" id="BTGU01002678">
    <property type="protein sequence ID" value="GMN20816.1"/>
    <property type="molecule type" value="Genomic_DNA"/>
</dbReference>
<dbReference type="GO" id="GO:0005886">
    <property type="term" value="C:plasma membrane"/>
    <property type="evidence" value="ECO:0007669"/>
    <property type="project" value="TreeGrafter"/>
</dbReference>
<dbReference type="PANTHER" id="PTHR27002">
    <property type="entry name" value="RECEPTOR-LIKE SERINE/THREONINE-PROTEIN KINASE SD1-8"/>
    <property type="match status" value="1"/>
</dbReference>
<proteinExistence type="predicted"/>
<name>A0AA88CL57_FICCA</name>
<evidence type="ECO:0000256" key="2">
    <source>
        <dbReference type="ARBA" id="ARBA00022679"/>
    </source>
</evidence>
<evidence type="ECO:0000313" key="9">
    <source>
        <dbReference type="Proteomes" id="UP001187192"/>
    </source>
</evidence>
<dbReference type="InterPro" id="IPR011009">
    <property type="entry name" value="Kinase-like_dom_sf"/>
</dbReference>
<dbReference type="PROSITE" id="PS50948">
    <property type="entry name" value="PAN"/>
    <property type="match status" value="1"/>
</dbReference>
<dbReference type="GO" id="GO:0004674">
    <property type="term" value="F:protein serine/threonine kinase activity"/>
    <property type="evidence" value="ECO:0007669"/>
    <property type="project" value="UniProtKB-KW"/>
</dbReference>
<reference evidence="8" key="1">
    <citation type="submission" date="2023-07" db="EMBL/GenBank/DDBJ databases">
        <title>draft genome sequence of fig (Ficus carica).</title>
        <authorList>
            <person name="Takahashi T."/>
            <person name="Nishimura K."/>
        </authorList>
    </citation>
    <scope>NUCLEOTIDE SEQUENCE</scope>
</reference>
<keyword evidence="1" id="KW-0723">Serine/threonine-protein kinase</keyword>
<feature type="transmembrane region" description="Helical" evidence="6">
    <location>
        <begin position="85"/>
        <end position="109"/>
    </location>
</feature>
<evidence type="ECO:0000259" key="7">
    <source>
        <dbReference type="PROSITE" id="PS50948"/>
    </source>
</evidence>
<keyword evidence="2" id="KW-0808">Transferase</keyword>
<dbReference type="InterPro" id="IPR001245">
    <property type="entry name" value="Ser-Thr/Tyr_kinase_cat_dom"/>
</dbReference>
<dbReference type="Pfam" id="PF07714">
    <property type="entry name" value="PK_Tyr_Ser-Thr"/>
    <property type="match status" value="1"/>
</dbReference>
<dbReference type="InterPro" id="IPR003609">
    <property type="entry name" value="Pan_app"/>
</dbReference>
<dbReference type="Proteomes" id="UP001187192">
    <property type="component" value="Unassembled WGS sequence"/>
</dbReference>
<accession>A0AA88CL57</accession>
<evidence type="ECO:0000256" key="4">
    <source>
        <dbReference type="ARBA" id="ARBA00022777"/>
    </source>
</evidence>
<feature type="domain" description="Apple" evidence="7">
    <location>
        <begin position="1"/>
        <end position="67"/>
    </location>
</feature>
<keyword evidence="5" id="KW-0067">ATP-binding</keyword>
<sequence>MLSMSMPEYKQPLEAECLAECELKCLNNCSCIAYVYDSVGCSIWTGDLLNLKQHSAGDGTRMTLDVRLAAFEYQSLKESLQKRKLYILLFGSNATAMTIFCIACFVYHLKRRKLANKRDLSGNRRNILENQAVSSYHRERHIMQIIRSGQFREDEKKEIHVPFVALETILAATYNFLEANKLGRGGFGPVYKIAKLQHRNLVKLLGYCVEGDEKKLLYEYMPNNNLDSFLFGEFLNLKF</sequence>
<dbReference type="CDD" id="cd01098">
    <property type="entry name" value="PAN_AP_plant"/>
    <property type="match status" value="1"/>
</dbReference>
<dbReference type="AlphaFoldDB" id="A0AA88CL57"/>
<keyword evidence="6" id="KW-1133">Transmembrane helix</keyword>
<keyword evidence="4" id="KW-0418">Kinase</keyword>
<dbReference type="PANTHER" id="PTHR27002:SF1111">
    <property type="entry name" value="NON-SPECIFIC SERINE_THREONINE PROTEIN KINASE"/>
    <property type="match status" value="1"/>
</dbReference>
<gene>
    <name evidence="8" type="ORF">TIFTF001_043179</name>
</gene>
<evidence type="ECO:0000256" key="5">
    <source>
        <dbReference type="ARBA" id="ARBA00022840"/>
    </source>
</evidence>
<keyword evidence="3" id="KW-0547">Nucleotide-binding</keyword>
<evidence type="ECO:0000256" key="6">
    <source>
        <dbReference type="SAM" id="Phobius"/>
    </source>
</evidence>
<comment type="caution">
    <text evidence="8">The sequence shown here is derived from an EMBL/GenBank/DDBJ whole genome shotgun (WGS) entry which is preliminary data.</text>
</comment>